<sequence>MLSVKAEDDTDCGIIFVDPDEVEPESERKKEPAPKYINVSEIKRKRIFHNNRKRSYLCISSERSTPVEPVSSPSCSLEPLRPKAVLTGPVKTRQIRTSAPPVTYPSTSCEVESHEPKSTPIPSTIRQMNTQLGVSLVESAARLTNESIQDLMAKIDIPKFDVMSMIREVSKVPNKNTPLYRALCANVALAASVSWRLY</sequence>
<dbReference type="EMBL" id="KN557053">
    <property type="protein sequence ID" value="KHJ87768.1"/>
    <property type="molecule type" value="Genomic_DNA"/>
</dbReference>
<dbReference type="AlphaFoldDB" id="A0A0B1SR33"/>
<gene>
    <name evidence="2" type="ORF">OESDEN_12448</name>
</gene>
<protein>
    <submittedName>
        <fullName evidence="2">Uncharacterized protein</fullName>
    </submittedName>
</protein>
<evidence type="ECO:0000313" key="3">
    <source>
        <dbReference type="Proteomes" id="UP000053660"/>
    </source>
</evidence>
<dbReference type="Proteomes" id="UP000053660">
    <property type="component" value="Unassembled WGS sequence"/>
</dbReference>
<name>A0A0B1SR33_OESDE</name>
<feature type="region of interest" description="Disordered" evidence="1">
    <location>
        <begin position="101"/>
        <end position="122"/>
    </location>
</feature>
<evidence type="ECO:0000256" key="1">
    <source>
        <dbReference type="SAM" id="MobiDB-lite"/>
    </source>
</evidence>
<proteinExistence type="predicted"/>
<evidence type="ECO:0000313" key="2">
    <source>
        <dbReference type="EMBL" id="KHJ87768.1"/>
    </source>
</evidence>
<organism evidence="2 3">
    <name type="scientific">Oesophagostomum dentatum</name>
    <name type="common">Nodular worm</name>
    <dbReference type="NCBI Taxonomy" id="61180"/>
    <lineage>
        <taxon>Eukaryota</taxon>
        <taxon>Metazoa</taxon>
        <taxon>Ecdysozoa</taxon>
        <taxon>Nematoda</taxon>
        <taxon>Chromadorea</taxon>
        <taxon>Rhabditida</taxon>
        <taxon>Rhabditina</taxon>
        <taxon>Rhabditomorpha</taxon>
        <taxon>Strongyloidea</taxon>
        <taxon>Strongylidae</taxon>
        <taxon>Oesophagostomum</taxon>
    </lineage>
</organism>
<dbReference type="OrthoDB" id="10636215at2759"/>
<reference evidence="2 3" key="1">
    <citation type="submission" date="2014-03" db="EMBL/GenBank/DDBJ databases">
        <title>Draft genome of the hookworm Oesophagostomum dentatum.</title>
        <authorList>
            <person name="Mitreva M."/>
        </authorList>
    </citation>
    <scope>NUCLEOTIDE SEQUENCE [LARGE SCALE GENOMIC DNA]</scope>
    <source>
        <strain evidence="2 3">OD-Hann</strain>
    </source>
</reference>
<accession>A0A0B1SR33</accession>
<keyword evidence="3" id="KW-1185">Reference proteome</keyword>